<dbReference type="InterPro" id="IPR027477">
    <property type="entry name" value="Succ_DH/fumarate_Rdtase_cat_sf"/>
</dbReference>
<keyword evidence="8" id="KW-1185">Reference proteome</keyword>
<dbReference type="PRINTS" id="PR00368">
    <property type="entry name" value="FADPNR"/>
</dbReference>
<dbReference type="RefSeq" id="WP_132954081.1">
    <property type="nucleotide sequence ID" value="NZ_CP091507.1"/>
</dbReference>
<evidence type="ECO:0000259" key="5">
    <source>
        <dbReference type="Pfam" id="PF00890"/>
    </source>
</evidence>
<dbReference type="PRINTS" id="PR00411">
    <property type="entry name" value="PNDRDTASEI"/>
</dbReference>
<evidence type="ECO:0000313" key="9">
    <source>
        <dbReference type="Proteomes" id="UP000829756"/>
    </source>
</evidence>
<dbReference type="AlphaFoldDB" id="A0AAE9H077"/>
<dbReference type="PANTHER" id="PTHR11632:SF51">
    <property type="entry name" value="SUCCINATE DEHYDROGENASE [UBIQUINONE] FLAVOPROTEIN SUBUNIT, MITOCHONDRIAL"/>
    <property type="match status" value="1"/>
</dbReference>
<protein>
    <submittedName>
        <fullName evidence="7">FAD-binding protein</fullName>
    </submittedName>
    <submittedName>
        <fullName evidence="6">Succinate dehydrogenase / fumarate reductase flavoprotein subunit/L-aspartate oxidase</fullName>
    </submittedName>
</protein>
<reference evidence="7" key="3">
    <citation type="journal article" date="2022" name="Res Sq">
        <title>Evolution of multicellular longitudinally dividing oral cavity symbionts (Neisseriaceae).</title>
        <authorList>
            <person name="Nyongesa S."/>
            <person name="Weber P."/>
            <person name="Bernet E."/>
            <person name="Pullido F."/>
            <person name="Nieckarz M."/>
            <person name="Delaby M."/>
            <person name="Nieves C."/>
            <person name="Viehboeck T."/>
            <person name="Krause N."/>
            <person name="Rivera-Millot A."/>
            <person name="Nakamura A."/>
            <person name="Vischer N."/>
            <person name="VanNieuwenhze M."/>
            <person name="Brun Y."/>
            <person name="Cava F."/>
            <person name="Bulgheresi S."/>
            <person name="Veyrier F."/>
        </authorList>
    </citation>
    <scope>NUCLEOTIDE SEQUENCE</scope>
    <source>
        <strain evidence="7">1258/02</strain>
    </source>
</reference>
<dbReference type="Proteomes" id="UP000294721">
    <property type="component" value="Unassembled WGS sequence"/>
</dbReference>
<dbReference type="PANTHER" id="PTHR11632">
    <property type="entry name" value="SUCCINATE DEHYDROGENASE 2 FLAVOPROTEIN SUBUNIT"/>
    <property type="match status" value="1"/>
</dbReference>
<evidence type="ECO:0000256" key="1">
    <source>
        <dbReference type="ARBA" id="ARBA00001974"/>
    </source>
</evidence>
<organism evidence="7 9">
    <name type="scientific">Uruburuella suis</name>
    <dbReference type="NCBI Taxonomy" id="252130"/>
    <lineage>
        <taxon>Bacteria</taxon>
        <taxon>Pseudomonadati</taxon>
        <taxon>Pseudomonadota</taxon>
        <taxon>Betaproteobacteria</taxon>
        <taxon>Neisseriales</taxon>
        <taxon>Neisseriaceae</taxon>
        <taxon>Uruburuella</taxon>
    </lineage>
</organism>
<dbReference type="Gene3D" id="3.50.50.60">
    <property type="entry name" value="FAD/NAD(P)-binding domain"/>
    <property type="match status" value="1"/>
</dbReference>
<reference evidence="6 8" key="1">
    <citation type="submission" date="2019-03" db="EMBL/GenBank/DDBJ databases">
        <title>Genomic Encyclopedia of Type Strains, Phase IV (KMG-IV): sequencing the most valuable type-strain genomes for metagenomic binning, comparative biology and taxonomic classification.</title>
        <authorList>
            <person name="Goeker M."/>
        </authorList>
    </citation>
    <scope>NUCLEOTIDE SEQUENCE [LARGE SCALE GENOMIC DNA]</scope>
    <source>
        <strain evidence="6 8">DSM 17474</strain>
    </source>
</reference>
<dbReference type="SUPFAM" id="SSF51905">
    <property type="entry name" value="FAD/NAD(P)-binding domain"/>
    <property type="match status" value="1"/>
</dbReference>
<dbReference type="Proteomes" id="UP000829756">
    <property type="component" value="Chromosome"/>
</dbReference>
<evidence type="ECO:0000313" key="7">
    <source>
        <dbReference type="EMBL" id="UOO80351.1"/>
    </source>
</evidence>
<evidence type="ECO:0000256" key="2">
    <source>
        <dbReference type="ARBA" id="ARBA00022630"/>
    </source>
</evidence>
<dbReference type="KEGG" id="usu:LVJ78_04945"/>
<accession>A0AAE9H077</accession>
<dbReference type="Pfam" id="PF00890">
    <property type="entry name" value="FAD_binding_2"/>
    <property type="match status" value="1"/>
</dbReference>
<dbReference type="GO" id="GO:0016491">
    <property type="term" value="F:oxidoreductase activity"/>
    <property type="evidence" value="ECO:0007669"/>
    <property type="project" value="UniProtKB-KW"/>
</dbReference>
<feature type="domain" description="FAD-dependent oxidoreductase 2 FAD-binding" evidence="5">
    <location>
        <begin position="88"/>
        <end position="470"/>
    </location>
</feature>
<sequence>MSTPNKGVDYAQALQSLRSSALPMRTDLPEKEALLSQYHPDYGQGARTTLPVGANAGEFCHPDLAELLLSRPLIDDFDLAGAVPMYTDVLVIGGGGAGAAAALTATQAGAGVIMANKLRIGDSNTVMAEGGIQAAVGEEDSLQQHFEDTLKGGHNAAEQDLVAQMVTDGPAAIRWLIGLGMTFDLAAGSDNNGRLQRKRAGGTSIPRVLCYRDFTGLEMMRVLREAVELERGITQLNRCPAIELLSDEHGRCVGAVLYDLERRKLLIVHAKSVVLASGGSGRLHLQGFATSNHYGATADGLVMAYRMGAKLRDVDSFQYHPTGVAHPPHLAGALISEAVRSAGTHLVNGLGERFVDELLPRDVVAAAILRECQEGRGVLRDGTVGVFLDTPRLIAKDPDVLQRLVSLAHVAHKCGVNPAEEPLLIHPTLHYQNGGMLIDGNGQTNIAGLYGAGEVTGGIHGRNRLMGNALLDIISFGRRAGAAAAQSGLPLKRARGGIAHIYKLQRELTRAGIKSDIKAPILYPDYGTFDLREHAGIQENTHAKA</sequence>
<dbReference type="SUPFAM" id="SSF56425">
    <property type="entry name" value="Succinate dehydrogenase/fumarate reductase flavoprotein, catalytic domain"/>
    <property type="match status" value="1"/>
</dbReference>
<feature type="active site" description="Proton acceptor" evidence="4">
    <location>
        <position position="361"/>
    </location>
</feature>
<dbReference type="InterPro" id="IPR003953">
    <property type="entry name" value="FAD-dep_OxRdtase_2_FAD-bd"/>
</dbReference>
<proteinExistence type="predicted"/>
<evidence type="ECO:0000313" key="6">
    <source>
        <dbReference type="EMBL" id="TCP04876.1"/>
    </source>
</evidence>
<reference evidence="7" key="2">
    <citation type="submission" date="2021-12" db="EMBL/GenBank/DDBJ databases">
        <authorList>
            <person name="Veyrier F.J."/>
        </authorList>
    </citation>
    <scope>NUCLEOTIDE SEQUENCE</scope>
    <source>
        <strain evidence="7">1258/02</strain>
    </source>
</reference>
<evidence type="ECO:0000256" key="3">
    <source>
        <dbReference type="ARBA" id="ARBA00023002"/>
    </source>
</evidence>
<dbReference type="EMBL" id="SLXE01000017">
    <property type="protein sequence ID" value="TCP04876.1"/>
    <property type="molecule type" value="Genomic_DNA"/>
</dbReference>
<keyword evidence="2" id="KW-0285">Flavoprotein</keyword>
<keyword evidence="3" id="KW-0560">Oxidoreductase</keyword>
<evidence type="ECO:0000256" key="4">
    <source>
        <dbReference type="PIRSR" id="PIRSR630664-50"/>
    </source>
</evidence>
<dbReference type="Gene3D" id="3.90.700.10">
    <property type="entry name" value="Succinate dehydrogenase/fumarate reductase flavoprotein, catalytic domain"/>
    <property type="match status" value="1"/>
</dbReference>
<comment type="cofactor">
    <cofactor evidence="1">
        <name>FAD</name>
        <dbReference type="ChEBI" id="CHEBI:57692"/>
    </cofactor>
</comment>
<name>A0AAE9H077_9NEIS</name>
<dbReference type="InterPro" id="IPR030664">
    <property type="entry name" value="SdhA/FrdA/AprA"/>
</dbReference>
<dbReference type="EMBL" id="CP091507">
    <property type="protein sequence ID" value="UOO80351.1"/>
    <property type="molecule type" value="Genomic_DNA"/>
</dbReference>
<evidence type="ECO:0000313" key="8">
    <source>
        <dbReference type="Proteomes" id="UP000294721"/>
    </source>
</evidence>
<dbReference type="InterPro" id="IPR036188">
    <property type="entry name" value="FAD/NAD-bd_sf"/>
</dbReference>
<gene>
    <name evidence="6" type="ORF">EV680_11716</name>
    <name evidence="7" type="ORF">LVJ78_04945</name>
</gene>